<name>B4HPV0_DROSE</name>
<feature type="region of interest" description="Disordered" evidence="1">
    <location>
        <begin position="1"/>
        <end position="76"/>
    </location>
</feature>
<evidence type="ECO:0000313" key="2">
    <source>
        <dbReference type="EMBL" id="EDW46619.1"/>
    </source>
</evidence>
<sequence length="76" mass="7976">MFAHAIWLRLAPSSTKTRAPGPGRGPGLGPETGTGSGRGTEVWPRAKEGPGIITGTNRPSRTDRKTTGKSTHEPNN</sequence>
<feature type="compositionally biased region" description="Basic and acidic residues" evidence="1">
    <location>
        <begin position="60"/>
        <end position="76"/>
    </location>
</feature>
<protein>
    <submittedName>
        <fullName evidence="2">GM19471</fullName>
    </submittedName>
</protein>
<dbReference type="HOGENOM" id="CLU_2657117_0_0_1"/>
<dbReference type="AlphaFoldDB" id="B4HPV0"/>
<keyword evidence="3" id="KW-1185">Reference proteome</keyword>
<proteinExistence type="predicted"/>
<evidence type="ECO:0000256" key="1">
    <source>
        <dbReference type="SAM" id="MobiDB-lite"/>
    </source>
</evidence>
<reference evidence="2 3" key="1">
    <citation type="journal article" date="2007" name="Nature">
        <title>Evolution of genes and genomes on the Drosophila phylogeny.</title>
        <authorList>
            <consortium name="Drosophila 12 Genomes Consortium"/>
            <person name="Clark A.G."/>
            <person name="Eisen M.B."/>
            <person name="Smith D.R."/>
            <person name="Bergman C.M."/>
            <person name="Oliver B."/>
            <person name="Markow T.A."/>
            <person name="Kaufman T.C."/>
            <person name="Kellis M."/>
            <person name="Gelbart W."/>
            <person name="Iyer V.N."/>
            <person name="Pollard D.A."/>
            <person name="Sackton T.B."/>
            <person name="Larracuente A.M."/>
            <person name="Singh N.D."/>
            <person name="Abad J.P."/>
            <person name="Abt D.N."/>
            <person name="Adryan B."/>
            <person name="Aguade M."/>
            <person name="Akashi H."/>
            <person name="Anderson W.W."/>
            <person name="Aquadro C.F."/>
            <person name="Ardell D.H."/>
            <person name="Arguello R."/>
            <person name="Artieri C.G."/>
            <person name="Barbash D.A."/>
            <person name="Barker D."/>
            <person name="Barsanti P."/>
            <person name="Batterham P."/>
            <person name="Batzoglou S."/>
            <person name="Begun D."/>
            <person name="Bhutkar A."/>
            <person name="Blanco E."/>
            <person name="Bosak S.A."/>
            <person name="Bradley R.K."/>
            <person name="Brand A.D."/>
            <person name="Brent M.R."/>
            <person name="Brooks A.N."/>
            <person name="Brown R.H."/>
            <person name="Butlin R.K."/>
            <person name="Caggese C."/>
            <person name="Calvi B.R."/>
            <person name="Bernardo de Carvalho A."/>
            <person name="Caspi A."/>
            <person name="Castrezana S."/>
            <person name="Celniker S.E."/>
            <person name="Chang J.L."/>
            <person name="Chapple C."/>
            <person name="Chatterji S."/>
            <person name="Chinwalla A."/>
            <person name="Civetta A."/>
            <person name="Clifton S.W."/>
            <person name="Comeron J.M."/>
            <person name="Costello J.C."/>
            <person name="Coyne J.A."/>
            <person name="Daub J."/>
            <person name="David R.G."/>
            <person name="Delcher A.L."/>
            <person name="Delehaunty K."/>
            <person name="Do C.B."/>
            <person name="Ebling H."/>
            <person name="Edwards K."/>
            <person name="Eickbush T."/>
            <person name="Evans J.D."/>
            <person name="Filipski A."/>
            <person name="Findeiss S."/>
            <person name="Freyhult E."/>
            <person name="Fulton L."/>
            <person name="Fulton R."/>
            <person name="Garcia A.C."/>
            <person name="Gardiner A."/>
            <person name="Garfield D.A."/>
            <person name="Garvin B.E."/>
            <person name="Gibson G."/>
            <person name="Gilbert D."/>
            <person name="Gnerre S."/>
            <person name="Godfrey J."/>
            <person name="Good R."/>
            <person name="Gotea V."/>
            <person name="Gravely B."/>
            <person name="Greenberg A.J."/>
            <person name="Griffiths-Jones S."/>
            <person name="Gross S."/>
            <person name="Guigo R."/>
            <person name="Gustafson E.A."/>
            <person name="Haerty W."/>
            <person name="Hahn M.W."/>
            <person name="Halligan D.L."/>
            <person name="Halpern A.L."/>
            <person name="Halter G.M."/>
            <person name="Han M.V."/>
            <person name="Heger A."/>
            <person name="Hillier L."/>
            <person name="Hinrichs A.S."/>
            <person name="Holmes I."/>
            <person name="Hoskins R.A."/>
            <person name="Hubisz M.J."/>
            <person name="Hultmark D."/>
            <person name="Huntley M.A."/>
            <person name="Jaffe D.B."/>
            <person name="Jagadeeshan S."/>
            <person name="Jeck W.R."/>
            <person name="Johnson J."/>
            <person name="Jones C.D."/>
            <person name="Jordan W.C."/>
            <person name="Karpen G.H."/>
            <person name="Kataoka E."/>
            <person name="Keightley P.D."/>
            <person name="Kheradpour P."/>
            <person name="Kirkness E.F."/>
            <person name="Koerich L.B."/>
            <person name="Kristiansen K."/>
            <person name="Kudrna D."/>
            <person name="Kulathinal R.J."/>
            <person name="Kumar S."/>
            <person name="Kwok R."/>
            <person name="Lander E."/>
            <person name="Langley C.H."/>
            <person name="Lapoint R."/>
            <person name="Lazzaro B.P."/>
            <person name="Lee S.J."/>
            <person name="Levesque L."/>
            <person name="Li R."/>
            <person name="Lin C.F."/>
            <person name="Lin M.F."/>
            <person name="Lindblad-Toh K."/>
            <person name="Llopart A."/>
            <person name="Long M."/>
            <person name="Low L."/>
            <person name="Lozovsky E."/>
            <person name="Lu J."/>
            <person name="Luo M."/>
            <person name="Machado C.A."/>
            <person name="Makalowski W."/>
            <person name="Marzo M."/>
            <person name="Matsuda M."/>
            <person name="Matzkin L."/>
            <person name="McAllister B."/>
            <person name="McBride C.S."/>
            <person name="McKernan B."/>
            <person name="McKernan K."/>
            <person name="Mendez-Lago M."/>
            <person name="Minx P."/>
            <person name="Mollenhauer M.U."/>
            <person name="Montooth K."/>
            <person name="Mount S.M."/>
            <person name="Mu X."/>
            <person name="Myers E."/>
            <person name="Negre B."/>
            <person name="Newfeld S."/>
            <person name="Nielsen R."/>
            <person name="Noor M.A."/>
            <person name="O'Grady P."/>
            <person name="Pachter L."/>
            <person name="Papaceit M."/>
            <person name="Parisi M.J."/>
            <person name="Parisi M."/>
            <person name="Parts L."/>
            <person name="Pedersen J.S."/>
            <person name="Pesole G."/>
            <person name="Phillippy A.M."/>
            <person name="Ponting C.P."/>
            <person name="Pop M."/>
            <person name="Porcelli D."/>
            <person name="Powell J.R."/>
            <person name="Prohaska S."/>
            <person name="Pruitt K."/>
            <person name="Puig M."/>
            <person name="Quesneville H."/>
            <person name="Ram K.R."/>
            <person name="Rand D."/>
            <person name="Rasmussen M.D."/>
            <person name="Reed L.K."/>
            <person name="Reenan R."/>
            <person name="Reily A."/>
            <person name="Remington K.A."/>
            <person name="Rieger T.T."/>
            <person name="Ritchie M.G."/>
            <person name="Robin C."/>
            <person name="Rogers Y.H."/>
            <person name="Rohde C."/>
            <person name="Rozas J."/>
            <person name="Rubenfield M.J."/>
            <person name="Ruiz A."/>
            <person name="Russo S."/>
            <person name="Salzberg S.L."/>
            <person name="Sanchez-Gracia A."/>
            <person name="Saranga D.J."/>
            <person name="Sato H."/>
            <person name="Schaeffer S.W."/>
            <person name="Schatz M.C."/>
            <person name="Schlenke T."/>
            <person name="Schwartz R."/>
            <person name="Segarra C."/>
            <person name="Singh R.S."/>
            <person name="Sirot L."/>
            <person name="Sirota M."/>
            <person name="Sisneros N.B."/>
            <person name="Smith C.D."/>
            <person name="Smith T.F."/>
            <person name="Spieth J."/>
            <person name="Stage D.E."/>
            <person name="Stark A."/>
            <person name="Stephan W."/>
            <person name="Strausberg R.L."/>
            <person name="Strempel S."/>
            <person name="Sturgill D."/>
            <person name="Sutton G."/>
            <person name="Sutton G.G."/>
            <person name="Tao W."/>
            <person name="Teichmann S."/>
            <person name="Tobari Y.N."/>
            <person name="Tomimura Y."/>
            <person name="Tsolas J.M."/>
            <person name="Valente V.L."/>
            <person name="Venter E."/>
            <person name="Venter J.C."/>
            <person name="Vicario S."/>
            <person name="Vieira F.G."/>
            <person name="Vilella A.J."/>
            <person name="Villasante A."/>
            <person name="Walenz B."/>
            <person name="Wang J."/>
            <person name="Wasserman M."/>
            <person name="Watts T."/>
            <person name="Wilson D."/>
            <person name="Wilson R.K."/>
            <person name="Wing R.A."/>
            <person name="Wolfner M.F."/>
            <person name="Wong A."/>
            <person name="Wong G.K."/>
            <person name="Wu C.I."/>
            <person name="Wu G."/>
            <person name="Yamamoto D."/>
            <person name="Yang H.P."/>
            <person name="Yang S.P."/>
            <person name="Yorke J.A."/>
            <person name="Yoshida K."/>
            <person name="Zdobnov E."/>
            <person name="Zhang P."/>
            <person name="Zhang Y."/>
            <person name="Zimin A.V."/>
            <person name="Baldwin J."/>
            <person name="Abdouelleil A."/>
            <person name="Abdulkadir J."/>
            <person name="Abebe A."/>
            <person name="Abera B."/>
            <person name="Abreu J."/>
            <person name="Acer S.C."/>
            <person name="Aftuck L."/>
            <person name="Alexander A."/>
            <person name="An P."/>
            <person name="Anderson E."/>
            <person name="Anderson S."/>
            <person name="Arachi H."/>
            <person name="Azer M."/>
            <person name="Bachantsang P."/>
            <person name="Barry A."/>
            <person name="Bayul T."/>
            <person name="Berlin A."/>
            <person name="Bessette D."/>
            <person name="Bloom T."/>
            <person name="Blye J."/>
            <person name="Boguslavskiy L."/>
            <person name="Bonnet C."/>
            <person name="Boukhgalter B."/>
            <person name="Bourzgui I."/>
            <person name="Brown A."/>
            <person name="Cahill P."/>
            <person name="Channer S."/>
            <person name="Cheshatsang Y."/>
            <person name="Chuda L."/>
            <person name="Citroen M."/>
            <person name="Collymore A."/>
            <person name="Cooke P."/>
            <person name="Costello M."/>
            <person name="D'Aco K."/>
            <person name="Daza R."/>
            <person name="De Haan G."/>
            <person name="DeGray S."/>
            <person name="DeMaso C."/>
            <person name="Dhargay N."/>
            <person name="Dooley K."/>
            <person name="Dooley E."/>
            <person name="Doricent M."/>
            <person name="Dorje P."/>
            <person name="Dorjee K."/>
            <person name="Dupes A."/>
            <person name="Elong R."/>
            <person name="Falk J."/>
            <person name="Farina A."/>
            <person name="Faro S."/>
            <person name="Ferguson D."/>
            <person name="Fisher S."/>
            <person name="Foley C.D."/>
            <person name="Franke A."/>
            <person name="Friedrich D."/>
            <person name="Gadbois L."/>
            <person name="Gearin G."/>
            <person name="Gearin C.R."/>
            <person name="Giannoukos G."/>
            <person name="Goode T."/>
            <person name="Graham J."/>
            <person name="Grandbois E."/>
            <person name="Grewal S."/>
            <person name="Gyaltsen K."/>
            <person name="Hafez N."/>
            <person name="Hagos B."/>
            <person name="Hall J."/>
            <person name="Henson C."/>
            <person name="Hollinger A."/>
            <person name="Honan T."/>
            <person name="Huard M.D."/>
            <person name="Hughes L."/>
            <person name="Hurhula B."/>
            <person name="Husby M.E."/>
            <person name="Kamat A."/>
            <person name="Kanga B."/>
            <person name="Kashin S."/>
            <person name="Khazanovich D."/>
            <person name="Kisner P."/>
            <person name="Lance K."/>
            <person name="Lara M."/>
            <person name="Lee W."/>
            <person name="Lennon N."/>
            <person name="Letendre F."/>
            <person name="LeVine R."/>
            <person name="Lipovsky A."/>
            <person name="Liu X."/>
            <person name="Liu J."/>
            <person name="Liu S."/>
            <person name="Lokyitsang T."/>
            <person name="Lokyitsang Y."/>
            <person name="Lubonja R."/>
            <person name="Lui A."/>
            <person name="MacDonald P."/>
            <person name="Magnisalis V."/>
            <person name="Maru K."/>
            <person name="Matthews C."/>
            <person name="McCusker W."/>
            <person name="McDonough S."/>
            <person name="Mehta T."/>
            <person name="Meldrim J."/>
            <person name="Meneus L."/>
            <person name="Mihai O."/>
            <person name="Mihalev A."/>
            <person name="Mihova T."/>
            <person name="Mittelman R."/>
            <person name="Mlenga V."/>
            <person name="Montmayeur A."/>
            <person name="Mulrain L."/>
            <person name="Navidi A."/>
            <person name="Naylor J."/>
            <person name="Negash T."/>
            <person name="Nguyen T."/>
            <person name="Nguyen N."/>
            <person name="Nicol R."/>
            <person name="Norbu C."/>
            <person name="Norbu N."/>
            <person name="Novod N."/>
            <person name="O'Neill B."/>
            <person name="Osman S."/>
            <person name="Markiewicz E."/>
            <person name="Oyono O.L."/>
            <person name="Patti C."/>
            <person name="Phunkhang P."/>
            <person name="Pierre F."/>
            <person name="Priest M."/>
            <person name="Raghuraman S."/>
            <person name="Rege F."/>
            <person name="Reyes R."/>
            <person name="Rise C."/>
            <person name="Rogov P."/>
            <person name="Ross K."/>
            <person name="Ryan E."/>
            <person name="Settipalli S."/>
            <person name="Shea T."/>
            <person name="Sherpa N."/>
            <person name="Shi L."/>
            <person name="Shih D."/>
            <person name="Sparrow T."/>
            <person name="Spaulding J."/>
            <person name="Stalker J."/>
            <person name="Stange-Thomann N."/>
            <person name="Stavropoulos S."/>
            <person name="Stone C."/>
            <person name="Strader C."/>
            <person name="Tesfaye S."/>
            <person name="Thomson T."/>
            <person name="Thoulutsang Y."/>
            <person name="Thoulutsang D."/>
            <person name="Topham K."/>
            <person name="Topping I."/>
            <person name="Tsamla T."/>
            <person name="Vassiliev H."/>
            <person name="Vo A."/>
            <person name="Wangchuk T."/>
            <person name="Wangdi T."/>
            <person name="Weiand M."/>
            <person name="Wilkinson J."/>
            <person name="Wilson A."/>
            <person name="Yadav S."/>
            <person name="Young G."/>
            <person name="Yu Q."/>
            <person name="Zembek L."/>
            <person name="Zhong D."/>
            <person name="Zimmer A."/>
            <person name="Zwirko Z."/>
            <person name="Jaffe D.B."/>
            <person name="Alvarez P."/>
            <person name="Brockman W."/>
            <person name="Butler J."/>
            <person name="Chin C."/>
            <person name="Gnerre S."/>
            <person name="Grabherr M."/>
            <person name="Kleber M."/>
            <person name="Mauceli E."/>
            <person name="MacCallum I."/>
        </authorList>
    </citation>
    <scope>NUCLEOTIDE SEQUENCE [LARGE SCALE GENOMIC DNA]</scope>
    <source>
        <strain evidence="3">Rob3c / Tucson 14021-0248.25</strain>
    </source>
</reference>
<gene>
    <name evidence="2" type="primary">Dsec\GM19471</name>
    <name evidence="2" type="ORF">Dsec_GM19471</name>
</gene>
<feature type="compositionally biased region" description="Gly residues" evidence="1">
    <location>
        <begin position="22"/>
        <end position="38"/>
    </location>
</feature>
<dbReference type="Proteomes" id="UP000001292">
    <property type="component" value="Unassembled WGS sequence"/>
</dbReference>
<evidence type="ECO:0000313" key="3">
    <source>
        <dbReference type="Proteomes" id="UP000001292"/>
    </source>
</evidence>
<dbReference type="EMBL" id="CH480816">
    <property type="protein sequence ID" value="EDW46619.1"/>
    <property type="molecule type" value="Genomic_DNA"/>
</dbReference>
<organism evidence="3">
    <name type="scientific">Drosophila sechellia</name>
    <name type="common">Fruit fly</name>
    <dbReference type="NCBI Taxonomy" id="7238"/>
    <lineage>
        <taxon>Eukaryota</taxon>
        <taxon>Metazoa</taxon>
        <taxon>Ecdysozoa</taxon>
        <taxon>Arthropoda</taxon>
        <taxon>Hexapoda</taxon>
        <taxon>Insecta</taxon>
        <taxon>Pterygota</taxon>
        <taxon>Neoptera</taxon>
        <taxon>Endopterygota</taxon>
        <taxon>Diptera</taxon>
        <taxon>Brachycera</taxon>
        <taxon>Muscomorpha</taxon>
        <taxon>Ephydroidea</taxon>
        <taxon>Drosophilidae</taxon>
        <taxon>Drosophila</taxon>
        <taxon>Sophophora</taxon>
    </lineage>
</organism>
<accession>B4HPV0</accession>